<gene>
    <name evidence="1" type="ORF">S01H1_57025</name>
</gene>
<protein>
    <submittedName>
        <fullName evidence="1">Uncharacterized protein</fullName>
    </submittedName>
</protein>
<proteinExistence type="predicted"/>
<feature type="non-terminal residue" evidence="1">
    <location>
        <position position="1"/>
    </location>
</feature>
<sequence length="67" mass="7433">KKGVLDVEDIEDFITQLKAEAFSDKGLEIGFIKLIEGMVGTQSKPKTKSKGYGKCKNAIKELKRYAP</sequence>
<evidence type="ECO:0000313" key="1">
    <source>
        <dbReference type="EMBL" id="GAG23259.1"/>
    </source>
</evidence>
<dbReference type="AlphaFoldDB" id="X0VXT3"/>
<dbReference type="EMBL" id="BARS01037168">
    <property type="protein sequence ID" value="GAG23259.1"/>
    <property type="molecule type" value="Genomic_DNA"/>
</dbReference>
<comment type="caution">
    <text evidence="1">The sequence shown here is derived from an EMBL/GenBank/DDBJ whole genome shotgun (WGS) entry which is preliminary data.</text>
</comment>
<reference evidence="1" key="1">
    <citation type="journal article" date="2014" name="Front. Microbiol.">
        <title>High frequency of phylogenetically diverse reductive dehalogenase-homologous genes in deep subseafloor sedimentary metagenomes.</title>
        <authorList>
            <person name="Kawai M."/>
            <person name="Futagami T."/>
            <person name="Toyoda A."/>
            <person name="Takaki Y."/>
            <person name="Nishi S."/>
            <person name="Hori S."/>
            <person name="Arai W."/>
            <person name="Tsubouchi T."/>
            <person name="Morono Y."/>
            <person name="Uchiyama I."/>
            <person name="Ito T."/>
            <person name="Fujiyama A."/>
            <person name="Inagaki F."/>
            <person name="Takami H."/>
        </authorList>
    </citation>
    <scope>NUCLEOTIDE SEQUENCE</scope>
    <source>
        <strain evidence="1">Expedition CK06-06</strain>
    </source>
</reference>
<accession>X0VXT3</accession>
<organism evidence="1">
    <name type="scientific">marine sediment metagenome</name>
    <dbReference type="NCBI Taxonomy" id="412755"/>
    <lineage>
        <taxon>unclassified sequences</taxon>
        <taxon>metagenomes</taxon>
        <taxon>ecological metagenomes</taxon>
    </lineage>
</organism>
<name>X0VXT3_9ZZZZ</name>